<proteinExistence type="predicted"/>
<name>A0AAF3F8W4_9BILA</name>
<dbReference type="Proteomes" id="UP000887575">
    <property type="component" value="Unassembled WGS sequence"/>
</dbReference>
<evidence type="ECO:0000313" key="1">
    <source>
        <dbReference type="Proteomes" id="UP000887575"/>
    </source>
</evidence>
<dbReference type="WBParaSite" id="MBELARI_LOCUS3348">
    <property type="protein sequence ID" value="MBELARI_LOCUS3348"/>
    <property type="gene ID" value="MBELARI_LOCUS3348"/>
</dbReference>
<sequence length="98" mass="10650">MLGTTQPSAFVPPTSMWNPVGFLGGTQPLPTLPPPLIHPQHQPLQPPMFNLRRMLFPAPAQHSMLGGNAQALAQPRKLHYQGDGINRKSADGETSLIH</sequence>
<keyword evidence="1" id="KW-1185">Reference proteome</keyword>
<dbReference type="AlphaFoldDB" id="A0AAF3F8W4"/>
<protein>
    <submittedName>
        <fullName evidence="2">Uncharacterized protein</fullName>
    </submittedName>
</protein>
<organism evidence="1 2">
    <name type="scientific">Mesorhabditis belari</name>
    <dbReference type="NCBI Taxonomy" id="2138241"/>
    <lineage>
        <taxon>Eukaryota</taxon>
        <taxon>Metazoa</taxon>
        <taxon>Ecdysozoa</taxon>
        <taxon>Nematoda</taxon>
        <taxon>Chromadorea</taxon>
        <taxon>Rhabditida</taxon>
        <taxon>Rhabditina</taxon>
        <taxon>Rhabditomorpha</taxon>
        <taxon>Rhabditoidea</taxon>
        <taxon>Rhabditidae</taxon>
        <taxon>Mesorhabditinae</taxon>
        <taxon>Mesorhabditis</taxon>
    </lineage>
</organism>
<evidence type="ECO:0000313" key="2">
    <source>
        <dbReference type="WBParaSite" id="MBELARI_LOCUS3348"/>
    </source>
</evidence>
<accession>A0AAF3F8W4</accession>
<reference evidence="2" key="1">
    <citation type="submission" date="2024-02" db="UniProtKB">
        <authorList>
            <consortium name="WormBaseParasite"/>
        </authorList>
    </citation>
    <scope>IDENTIFICATION</scope>
</reference>